<keyword evidence="3" id="KW-0687">Ribonucleoprotein</keyword>
<evidence type="ECO:0000313" key="6">
    <source>
        <dbReference type="EnsemblMetazoa" id="MESCA012272-PA"/>
    </source>
</evidence>
<dbReference type="Gene3D" id="1.10.287.3980">
    <property type="match status" value="1"/>
</dbReference>
<dbReference type="FunFam" id="1.10.287.3980:FF:000001">
    <property type="entry name" value="Mitochondrial ribosomal protein L34"/>
    <property type="match status" value="1"/>
</dbReference>
<sequence>FNRAILKNKVRTHFPKPREIKRINVHGWETRMSTVEGRRTLMRRILKGR</sequence>
<dbReference type="InterPro" id="IPR000271">
    <property type="entry name" value="Ribosomal_bL34"/>
</dbReference>
<protein>
    <recommendedName>
        <fullName evidence="4">Large ribosomal subunit protein bL34m</fullName>
    </recommendedName>
    <alternativeName>
        <fullName evidence="5">39S ribosomal protein L34, mitochondrial</fullName>
    </alternativeName>
</protein>
<dbReference type="HOGENOM" id="CLU_129938_1_0_1"/>
<comment type="similarity">
    <text evidence="1">Belongs to the bacterial ribosomal protein bL34 family.</text>
</comment>
<accession>T1H6D9</accession>
<dbReference type="GO" id="GO:0005840">
    <property type="term" value="C:ribosome"/>
    <property type="evidence" value="ECO:0007669"/>
    <property type="project" value="UniProtKB-KW"/>
</dbReference>
<evidence type="ECO:0000256" key="5">
    <source>
        <dbReference type="ARBA" id="ARBA00035434"/>
    </source>
</evidence>
<proteinExistence type="inferred from homology"/>
<keyword evidence="2" id="KW-0689">Ribosomal protein</keyword>
<evidence type="ECO:0000313" key="7">
    <source>
        <dbReference type="Proteomes" id="UP000015102"/>
    </source>
</evidence>
<dbReference type="Proteomes" id="UP000015102">
    <property type="component" value="Unassembled WGS sequence"/>
</dbReference>
<dbReference type="EnsemblMetazoa" id="MESCA012272-RA">
    <property type="protein sequence ID" value="MESCA012272-PA"/>
    <property type="gene ID" value="MESCA012272"/>
</dbReference>
<dbReference type="AlphaFoldDB" id="T1H6D9"/>
<name>T1H6D9_MEGSC</name>
<dbReference type="Pfam" id="PF00468">
    <property type="entry name" value="Ribosomal_L34"/>
    <property type="match status" value="1"/>
</dbReference>
<dbReference type="GO" id="GO:0003735">
    <property type="term" value="F:structural constituent of ribosome"/>
    <property type="evidence" value="ECO:0007669"/>
    <property type="project" value="InterPro"/>
</dbReference>
<dbReference type="GO" id="GO:0006412">
    <property type="term" value="P:translation"/>
    <property type="evidence" value="ECO:0007669"/>
    <property type="project" value="InterPro"/>
</dbReference>
<reference evidence="6" key="2">
    <citation type="submission" date="2015-06" db="UniProtKB">
        <authorList>
            <consortium name="EnsemblMetazoa"/>
        </authorList>
    </citation>
    <scope>IDENTIFICATION</scope>
</reference>
<dbReference type="GO" id="GO:1990904">
    <property type="term" value="C:ribonucleoprotein complex"/>
    <property type="evidence" value="ECO:0007669"/>
    <property type="project" value="UniProtKB-KW"/>
</dbReference>
<evidence type="ECO:0000256" key="4">
    <source>
        <dbReference type="ARBA" id="ARBA00035274"/>
    </source>
</evidence>
<evidence type="ECO:0000256" key="1">
    <source>
        <dbReference type="ARBA" id="ARBA00010111"/>
    </source>
</evidence>
<keyword evidence="7" id="KW-1185">Reference proteome</keyword>
<evidence type="ECO:0000256" key="3">
    <source>
        <dbReference type="ARBA" id="ARBA00023274"/>
    </source>
</evidence>
<evidence type="ECO:0000256" key="2">
    <source>
        <dbReference type="ARBA" id="ARBA00022980"/>
    </source>
</evidence>
<reference evidence="7" key="1">
    <citation type="submission" date="2013-02" db="EMBL/GenBank/DDBJ databases">
        <authorList>
            <person name="Hughes D."/>
        </authorList>
    </citation>
    <scope>NUCLEOTIDE SEQUENCE</scope>
    <source>
        <strain>Durham</strain>
        <strain evidence="7">NC isolate 2 -- Noor lab</strain>
    </source>
</reference>
<organism evidence="6 7">
    <name type="scientific">Megaselia scalaris</name>
    <name type="common">Humpbacked fly</name>
    <name type="synonym">Phora scalaris</name>
    <dbReference type="NCBI Taxonomy" id="36166"/>
    <lineage>
        <taxon>Eukaryota</taxon>
        <taxon>Metazoa</taxon>
        <taxon>Ecdysozoa</taxon>
        <taxon>Arthropoda</taxon>
        <taxon>Hexapoda</taxon>
        <taxon>Insecta</taxon>
        <taxon>Pterygota</taxon>
        <taxon>Neoptera</taxon>
        <taxon>Endopterygota</taxon>
        <taxon>Diptera</taxon>
        <taxon>Brachycera</taxon>
        <taxon>Muscomorpha</taxon>
        <taxon>Platypezoidea</taxon>
        <taxon>Phoridae</taxon>
        <taxon>Megaseliini</taxon>
        <taxon>Megaselia</taxon>
    </lineage>
</organism>